<gene>
    <name evidence="1" type="ORF">NX779_03080</name>
</gene>
<protein>
    <submittedName>
        <fullName evidence="1">Uncharacterized protein</fullName>
    </submittedName>
</protein>
<accession>A0ABY5TVT8</accession>
<evidence type="ECO:0000313" key="1">
    <source>
        <dbReference type="EMBL" id="UWD34774.1"/>
    </source>
</evidence>
<name>A0ABY5TVT8_9MOLU</name>
<dbReference type="EMBL" id="CP103424">
    <property type="protein sequence ID" value="UWD34774.1"/>
    <property type="molecule type" value="Genomic_DNA"/>
</dbReference>
<reference evidence="1" key="1">
    <citation type="submission" date="2022-08" db="EMBL/GenBank/DDBJ databases">
        <title>Complete genome sequence of Mycoplasma cottewii type strain VIS.</title>
        <authorList>
            <person name="Spergser J."/>
        </authorList>
    </citation>
    <scope>NUCLEOTIDE SEQUENCE</scope>
    <source>
        <strain evidence="1">VIS</strain>
    </source>
</reference>
<dbReference type="RefSeq" id="WP_259429962.1">
    <property type="nucleotide sequence ID" value="NZ_CP103424.1"/>
</dbReference>
<sequence>MKIPESIEVQDAIKSFITINNIWYFSDFVDLAIKEENVFIFKMSWKYPSYCLLLINERKRKIFNSKNKKENKNDNQGK</sequence>
<dbReference type="Proteomes" id="UP001059819">
    <property type="component" value="Chromosome"/>
</dbReference>
<keyword evidence="2" id="KW-1185">Reference proteome</keyword>
<evidence type="ECO:0000313" key="2">
    <source>
        <dbReference type="Proteomes" id="UP001059819"/>
    </source>
</evidence>
<organism evidence="1 2">
    <name type="scientific">Mycoplasma cottewii</name>
    <dbReference type="NCBI Taxonomy" id="51364"/>
    <lineage>
        <taxon>Bacteria</taxon>
        <taxon>Bacillati</taxon>
        <taxon>Mycoplasmatota</taxon>
        <taxon>Mollicutes</taxon>
        <taxon>Mycoplasmataceae</taxon>
        <taxon>Mycoplasma</taxon>
    </lineage>
</organism>
<proteinExistence type="predicted"/>